<reference evidence="1" key="2">
    <citation type="journal article" date="2021" name="PeerJ">
        <title>Extensive microbial diversity within the chicken gut microbiome revealed by metagenomics and culture.</title>
        <authorList>
            <person name="Gilroy R."/>
            <person name="Ravi A."/>
            <person name="Getino M."/>
            <person name="Pursley I."/>
            <person name="Horton D.L."/>
            <person name="Alikhan N.F."/>
            <person name="Baker D."/>
            <person name="Gharbi K."/>
            <person name="Hall N."/>
            <person name="Watson M."/>
            <person name="Adriaenssens E.M."/>
            <person name="Foster-Nyarko E."/>
            <person name="Jarju S."/>
            <person name="Secka A."/>
            <person name="Antonio M."/>
            <person name="Oren A."/>
            <person name="Chaudhuri R.R."/>
            <person name="La Ragione R."/>
            <person name="Hildebrand F."/>
            <person name="Pallen M.J."/>
        </authorList>
    </citation>
    <scope>NUCLEOTIDE SEQUENCE</scope>
    <source>
        <strain evidence="1">2889</strain>
    </source>
</reference>
<dbReference type="Gene3D" id="3.40.50.880">
    <property type="match status" value="1"/>
</dbReference>
<dbReference type="NCBIfam" id="NF008747">
    <property type="entry name" value="PRK11780.1"/>
    <property type="match status" value="1"/>
</dbReference>
<dbReference type="PANTHER" id="PTHR10224:SF12">
    <property type="entry name" value="GLYOXALASE ELBB"/>
    <property type="match status" value="1"/>
</dbReference>
<proteinExistence type="predicted"/>
<sequence>MKKTFAVVLSGCGVFDGSEIGEAMMTLLAIEEAGCACQMFAPDKKQMHVVNYLTGQPMAEERNVLTESARIARGNVKDLKTYDPAAFDGLLFPGGFGAGKNLSTFAVDGASMTVDADVEAAIRKTMAAGKPIGAMCIAPVILGRLIPGVKVTVGHDKGTDEALKAMGACPVDVFGPEVVYDEAHNVYTTPCYMLPDATLGVVAACCRNLMAEILAR</sequence>
<comment type="caution">
    <text evidence="1">The sequence shown here is derived from an EMBL/GenBank/DDBJ whole genome shotgun (WGS) entry which is preliminary data.</text>
</comment>
<evidence type="ECO:0000313" key="2">
    <source>
        <dbReference type="Proteomes" id="UP000823612"/>
    </source>
</evidence>
<accession>A0A9D9H3K2</accession>
<dbReference type="PANTHER" id="PTHR10224">
    <property type="entry name" value="ES1 PROTEIN HOMOLOG, MITOCHONDRIAL"/>
    <property type="match status" value="1"/>
</dbReference>
<name>A0A9D9H3K2_9BACT</name>
<dbReference type="SUPFAM" id="SSF52317">
    <property type="entry name" value="Class I glutamine amidotransferase-like"/>
    <property type="match status" value="1"/>
</dbReference>
<dbReference type="EMBL" id="JADIMZ010000139">
    <property type="protein sequence ID" value="MBO8433463.1"/>
    <property type="molecule type" value="Genomic_DNA"/>
</dbReference>
<dbReference type="Proteomes" id="UP000823612">
    <property type="component" value="Unassembled WGS sequence"/>
</dbReference>
<evidence type="ECO:0000313" key="1">
    <source>
        <dbReference type="EMBL" id="MBO8433463.1"/>
    </source>
</evidence>
<dbReference type="EC" id="4.2.1.-" evidence="1"/>
<dbReference type="AlphaFoldDB" id="A0A9D9H3K2"/>
<organism evidence="1 2">
    <name type="scientific">Candidatus Pullibacteroides excrementavium</name>
    <dbReference type="NCBI Taxonomy" id="2840905"/>
    <lineage>
        <taxon>Bacteria</taxon>
        <taxon>Pseudomonadati</taxon>
        <taxon>Bacteroidota</taxon>
        <taxon>Bacteroidia</taxon>
        <taxon>Bacteroidales</taxon>
        <taxon>Candidatus Pullibacteroides</taxon>
    </lineage>
</organism>
<keyword evidence="1" id="KW-0456">Lyase</keyword>
<dbReference type="InterPro" id="IPR029062">
    <property type="entry name" value="Class_I_gatase-like"/>
</dbReference>
<dbReference type="GO" id="GO:0016829">
    <property type="term" value="F:lyase activity"/>
    <property type="evidence" value="ECO:0007669"/>
    <property type="project" value="UniProtKB-KW"/>
</dbReference>
<reference evidence="1" key="1">
    <citation type="submission" date="2020-10" db="EMBL/GenBank/DDBJ databases">
        <authorList>
            <person name="Gilroy R."/>
        </authorList>
    </citation>
    <scope>NUCLEOTIDE SEQUENCE</scope>
    <source>
        <strain evidence="1">2889</strain>
    </source>
</reference>
<protein>
    <submittedName>
        <fullName evidence="1">Isoprenoid biosynthesis glyoxalase ElbB</fullName>
        <ecNumber evidence="1">4.2.1.-</ecNumber>
    </submittedName>
</protein>
<gene>
    <name evidence="1" type="primary">elbB</name>
    <name evidence="1" type="ORF">IAB08_09270</name>
</gene>